<protein>
    <submittedName>
        <fullName evidence="1">Uncharacterized protein</fullName>
    </submittedName>
</protein>
<dbReference type="AlphaFoldDB" id="A0A3A5K0Q7"/>
<proteinExistence type="predicted"/>
<dbReference type="OrthoDB" id="7062348at2"/>
<keyword evidence="2" id="KW-1185">Reference proteome</keyword>
<accession>A0A3A5K0Q7</accession>
<organism evidence="1 2">
    <name type="scientific">Mesorhizobium waimense</name>
    <dbReference type="NCBI Taxonomy" id="1300307"/>
    <lineage>
        <taxon>Bacteria</taxon>
        <taxon>Pseudomonadati</taxon>
        <taxon>Pseudomonadota</taxon>
        <taxon>Alphaproteobacteria</taxon>
        <taxon>Hyphomicrobiales</taxon>
        <taxon>Phyllobacteriaceae</taxon>
        <taxon>Mesorhizobium</taxon>
    </lineage>
</organism>
<reference evidence="1 2" key="1">
    <citation type="submission" date="2018-09" db="EMBL/GenBank/DDBJ databases">
        <title>Mesorhizobium carmichaelinearum sp. nov. isolated from Carmichaelinea spp. root nodules in New Zealand.</title>
        <authorList>
            <person name="De Meyer S.E."/>
        </authorList>
    </citation>
    <scope>NUCLEOTIDE SEQUENCE [LARGE SCALE GENOMIC DNA]</scope>
    <source>
        <strain evidence="1 2">ICMP19557</strain>
    </source>
</reference>
<dbReference type="EMBL" id="QZWZ01000048">
    <property type="protein sequence ID" value="RJT28885.1"/>
    <property type="molecule type" value="Genomic_DNA"/>
</dbReference>
<evidence type="ECO:0000313" key="2">
    <source>
        <dbReference type="Proteomes" id="UP000272706"/>
    </source>
</evidence>
<gene>
    <name evidence="1" type="ORF">D3227_33300</name>
</gene>
<name>A0A3A5K0Q7_9HYPH</name>
<dbReference type="Proteomes" id="UP000272706">
    <property type="component" value="Unassembled WGS sequence"/>
</dbReference>
<dbReference type="RefSeq" id="WP_120018403.1">
    <property type="nucleotide sequence ID" value="NZ_QZWZ01000048.1"/>
</dbReference>
<evidence type="ECO:0000313" key="1">
    <source>
        <dbReference type="EMBL" id="RJT28885.1"/>
    </source>
</evidence>
<sequence length="107" mass="12081">MAQTAATDAEVLEQIRSMLAGGLKTEVFPRGDTHEEIAQIIARLRESDGSLESKLVIGGFTLETIEHGGIEQPCETCMYYLVHRKFCELPEFAVPVEPEWSCRLWRI</sequence>
<comment type="caution">
    <text evidence="1">The sequence shown here is derived from an EMBL/GenBank/DDBJ whole genome shotgun (WGS) entry which is preliminary data.</text>
</comment>